<dbReference type="AlphaFoldDB" id="A0A9Q1K1G5"/>
<keyword evidence="2" id="KW-0328">Glycosyltransferase</keyword>
<feature type="compositionally biased region" description="Basic and acidic residues" evidence="6">
    <location>
        <begin position="421"/>
        <end position="430"/>
    </location>
</feature>
<evidence type="ECO:0000256" key="7">
    <source>
        <dbReference type="SAM" id="Phobius"/>
    </source>
</evidence>
<dbReference type="InterPro" id="IPR003406">
    <property type="entry name" value="Glyco_trans_14"/>
</dbReference>
<dbReference type="GO" id="GO:0016020">
    <property type="term" value="C:membrane"/>
    <property type="evidence" value="ECO:0007669"/>
    <property type="project" value="UniProtKB-SubCell"/>
</dbReference>
<dbReference type="EMBL" id="JAKOGI010000446">
    <property type="protein sequence ID" value="KAJ8434917.1"/>
    <property type="molecule type" value="Genomic_DNA"/>
</dbReference>
<dbReference type="InterPro" id="IPR044174">
    <property type="entry name" value="BC10-like"/>
</dbReference>
<protein>
    <recommendedName>
        <fullName evidence="10">Core-2/I-branching beta-1,6-N-acetylglucosaminyltransferase family protein</fullName>
    </recommendedName>
</protein>
<comment type="subcellular location">
    <subcellularLocation>
        <location evidence="1">Membrane</location>
        <topology evidence="1">Single-pass type II membrane protein</topology>
    </subcellularLocation>
</comment>
<sequence length="501" mass="57388">MGRIRLEREDLQKLSSSPMNNNVGVNIKEVSFRIMTLVFCLVVFVAGMVIGLVSSSHVDKYMSSRPELLFYMNHVASVDGSVPIASVPTNNCTIIRSCPKVDCLSLENFAHPKVLIHKLSDNELFWRASIVPKIDKYPFNRVPKVAFMFLTRGPLPFLPLWERFFGGHDGLFSIYVHTSPGFILNISPDSVFYGRQIPSQEVSWGSISLAAAEKRLLANALLDFSNERFVLLSESCIPVYNFKTVYKYLSQSAHSFVESYDDPSRYGRGRYSRWMAPSIRIHQWRKGSQWFELNRGLAIEIISDFKYYDLFRKYCHPSCYPDEHYIPTYLNIFHPSLNSNRTVTWVDWSFGGPHPATFGGENVTATFIRNIRNNGTDCLYNSQRTSICYLFARKFSPDALDALLNISSKTEPLRKNPSTVFKDHTRREPGHWSSNNTKCNRAFQMLVVEVFHQKEALWRRVYITWGGLNLKYGIGLRFGKGISETMTRTARPSMNAGPRVP</sequence>
<evidence type="ECO:0000256" key="2">
    <source>
        <dbReference type="ARBA" id="ARBA00022676"/>
    </source>
</evidence>
<dbReference type="PANTHER" id="PTHR31042">
    <property type="entry name" value="CORE-2/I-BRANCHING BETA-1,6-N-ACETYLGLUCOSAMINYLTRANSFERASE FAMILY PROTEIN-RELATED"/>
    <property type="match status" value="1"/>
</dbReference>
<keyword evidence="7" id="KW-1133">Transmembrane helix</keyword>
<feature type="region of interest" description="Disordered" evidence="6">
    <location>
        <begin position="415"/>
        <end position="434"/>
    </location>
</feature>
<name>A0A9Q1K1G5_9CARY</name>
<dbReference type="Proteomes" id="UP001153076">
    <property type="component" value="Unassembled WGS sequence"/>
</dbReference>
<feature type="transmembrane region" description="Helical" evidence="7">
    <location>
        <begin position="34"/>
        <end position="53"/>
    </location>
</feature>
<evidence type="ECO:0008006" key="10">
    <source>
        <dbReference type="Google" id="ProtNLM"/>
    </source>
</evidence>
<keyword evidence="9" id="KW-1185">Reference proteome</keyword>
<proteinExistence type="predicted"/>
<keyword evidence="3" id="KW-0808">Transferase</keyword>
<organism evidence="8 9">
    <name type="scientific">Carnegiea gigantea</name>
    <dbReference type="NCBI Taxonomy" id="171969"/>
    <lineage>
        <taxon>Eukaryota</taxon>
        <taxon>Viridiplantae</taxon>
        <taxon>Streptophyta</taxon>
        <taxon>Embryophyta</taxon>
        <taxon>Tracheophyta</taxon>
        <taxon>Spermatophyta</taxon>
        <taxon>Magnoliopsida</taxon>
        <taxon>eudicotyledons</taxon>
        <taxon>Gunneridae</taxon>
        <taxon>Pentapetalae</taxon>
        <taxon>Caryophyllales</taxon>
        <taxon>Cactineae</taxon>
        <taxon>Cactaceae</taxon>
        <taxon>Cactoideae</taxon>
        <taxon>Echinocereeae</taxon>
        <taxon>Carnegiea</taxon>
    </lineage>
</organism>
<evidence type="ECO:0000313" key="8">
    <source>
        <dbReference type="EMBL" id="KAJ8434917.1"/>
    </source>
</evidence>
<evidence type="ECO:0000256" key="4">
    <source>
        <dbReference type="ARBA" id="ARBA00023136"/>
    </source>
</evidence>
<evidence type="ECO:0000256" key="5">
    <source>
        <dbReference type="ARBA" id="ARBA00023180"/>
    </source>
</evidence>
<keyword evidence="5" id="KW-0325">Glycoprotein</keyword>
<dbReference type="OrthoDB" id="191334at2759"/>
<reference evidence="8" key="1">
    <citation type="submission" date="2022-04" db="EMBL/GenBank/DDBJ databases">
        <title>Carnegiea gigantea Genome sequencing and assembly v2.</title>
        <authorList>
            <person name="Copetti D."/>
            <person name="Sanderson M.J."/>
            <person name="Burquez A."/>
            <person name="Wojciechowski M.F."/>
        </authorList>
    </citation>
    <scope>NUCLEOTIDE SEQUENCE</scope>
    <source>
        <strain evidence="8">SGP5-SGP5p</strain>
        <tissue evidence="8">Aerial part</tissue>
    </source>
</reference>
<evidence type="ECO:0000256" key="3">
    <source>
        <dbReference type="ARBA" id="ARBA00022679"/>
    </source>
</evidence>
<keyword evidence="7" id="KW-0812">Transmembrane</keyword>
<keyword evidence="4 7" id="KW-0472">Membrane</keyword>
<dbReference type="PANTHER" id="PTHR31042:SF3">
    <property type="entry name" value="OS08G0110400 PROTEIN"/>
    <property type="match status" value="1"/>
</dbReference>
<comment type="caution">
    <text evidence="8">The sequence shown here is derived from an EMBL/GenBank/DDBJ whole genome shotgun (WGS) entry which is preliminary data.</text>
</comment>
<dbReference type="GO" id="GO:0016757">
    <property type="term" value="F:glycosyltransferase activity"/>
    <property type="evidence" value="ECO:0007669"/>
    <property type="project" value="UniProtKB-KW"/>
</dbReference>
<dbReference type="Pfam" id="PF02485">
    <property type="entry name" value="Branch"/>
    <property type="match status" value="1"/>
</dbReference>
<evidence type="ECO:0000256" key="1">
    <source>
        <dbReference type="ARBA" id="ARBA00004606"/>
    </source>
</evidence>
<gene>
    <name evidence="8" type="ORF">Cgig2_003356</name>
</gene>
<accession>A0A9Q1K1G5</accession>
<evidence type="ECO:0000313" key="9">
    <source>
        <dbReference type="Proteomes" id="UP001153076"/>
    </source>
</evidence>
<evidence type="ECO:0000256" key="6">
    <source>
        <dbReference type="SAM" id="MobiDB-lite"/>
    </source>
</evidence>